<gene>
    <name evidence="2" type="ORF">KII88_00160</name>
    <name evidence="1" type="ORF">KIJ07_05825</name>
</gene>
<dbReference type="EMBL" id="JAHBFX010000008">
    <property type="protein sequence ID" value="MBZ5999925.1"/>
    <property type="molecule type" value="Genomic_DNA"/>
</dbReference>
<dbReference type="EMBL" id="JAHBFV010000003">
    <property type="protein sequence ID" value="MBZ6014964.1"/>
    <property type="molecule type" value="Genomic_DNA"/>
</dbReference>
<evidence type="ECO:0000313" key="3">
    <source>
        <dbReference type="Proteomes" id="UP000705994"/>
    </source>
</evidence>
<dbReference type="AlphaFoldDB" id="A0AB35FW55"/>
<dbReference type="Proteomes" id="UP000705994">
    <property type="component" value="Unassembled WGS sequence"/>
</dbReference>
<dbReference type="RefSeq" id="WP_224145151.1">
    <property type="nucleotide sequence ID" value="NZ_JAHBFO010000016.1"/>
</dbReference>
<protein>
    <submittedName>
        <fullName evidence="2">Bacteriocin immunity protein</fullName>
    </submittedName>
</protein>
<sequence>MKKSIDILSFLSSVSLSDKQEREYLNNAIEQLNNHQNEHGVLPELQFNLTQLAIKQKIPKERLAFLTQLNKPNIGTDYGRASMTWF</sequence>
<evidence type="ECO:0000313" key="2">
    <source>
        <dbReference type="EMBL" id="MBZ6014964.1"/>
    </source>
</evidence>
<proteinExistence type="predicted"/>
<comment type="caution">
    <text evidence="2">The sequence shown here is derived from an EMBL/GenBank/DDBJ whole genome shotgun (WGS) entry which is preliminary data.</text>
</comment>
<evidence type="ECO:0000313" key="1">
    <source>
        <dbReference type="EMBL" id="MBZ5999925.1"/>
    </source>
</evidence>
<dbReference type="Proteomes" id="UP000727071">
    <property type="component" value="Unassembled WGS sequence"/>
</dbReference>
<evidence type="ECO:0000313" key="4">
    <source>
        <dbReference type="Proteomes" id="UP000727071"/>
    </source>
</evidence>
<organism evidence="2 4">
    <name type="scientific">Leuconostoc gelidum subsp. gelidum</name>
    <dbReference type="NCBI Taxonomy" id="1607839"/>
    <lineage>
        <taxon>Bacteria</taxon>
        <taxon>Bacillati</taxon>
        <taxon>Bacillota</taxon>
        <taxon>Bacilli</taxon>
        <taxon>Lactobacillales</taxon>
        <taxon>Lactobacillaceae</taxon>
        <taxon>Leuconostoc</taxon>
        <taxon>Leuconostoc gelidum group</taxon>
    </lineage>
</organism>
<reference evidence="2 3" key="1">
    <citation type="submission" date="2021-05" db="EMBL/GenBank/DDBJ databases">
        <title>Pangenome of Leuconostoc gelidum warrants species status for Leuconostoc gelidum subsp. gasicomitatum.</title>
        <authorList>
            <person name="Johansson P."/>
            <person name="Sade E."/>
            <person name="Hultman J."/>
            <person name="Auvinen P."/>
            <person name="Bjorkroth J."/>
        </authorList>
    </citation>
    <scope>NUCLEOTIDE SEQUENCE</scope>
    <source>
        <strain evidence="1 3">AMKR21</strain>
        <strain evidence="2">C220d</strain>
    </source>
</reference>
<keyword evidence="3" id="KW-1185">Reference proteome</keyword>
<name>A0AB35FW55_LEUGE</name>
<accession>A0AB35FW55</accession>